<sequence length="742" mass="80737">MPASILFLALLVCAALPGAAPADAPTATDRQVLIGVLSHRGDARTRSAWQPTADYLSAQVPGAHFTVVPLDFAAVEPAVAAGSVDFVLVNPAIYVALEQEHGVSRIATLRNGSGEHARNLFGGVIFTRAERDDIQRIEDLAGKRFMAVDPNSLGGFEMAQAELLQRGIDLTDDLSSLAFGGIHDAVVLAVRDGEVDAGTVRTEVLEQMAAAGVIDLADFKVLGARDTPGFAPLHSTPLYPEWPFSKLDGTPMDLAQSVAVALLRMPADGPAARAGGYAGWTVPLDYQPVHQLLRALQRAPYDDATPFTLADALAKYWLAVVIGTLALLTMALLTSRVLQLNQRLSRANTRLERRHQLILDSVAEGIYGVDLNGCTTFVNKAMERMTGWRAEELIGNETHEILHHTRPDGEPHPREDCPVCATFGDEQSRFVDDDIVWRRDGTSFPVEYSATPIRDEQGQTLGTVVVCRDITERREAAERFRRQEAEQAHFTRLSTLGEMASGIAHELNQPLTAITTNARACVRMIDAARADTGTCKEVMDKIAEQAERAGEVIRHIRRFVRKEEPEMAPVTVTDMFETVLVLMRQDARRAGVALHRQIGFGADTVMAQRTQIEQVLLNLVRNAVEAMADQPRERRVLLLARRNGDVVEIRVVDTGPGLGKGSPEHLFEPFVTTKPQGLGVGLSISHGIVEAHGGRLRVDSTPGIGATFFFSLPYVDKRHGVTPTAVPLQSDGNETDHAGEHA</sequence>
<evidence type="ECO:0000256" key="1">
    <source>
        <dbReference type="ARBA" id="ARBA00000085"/>
    </source>
</evidence>
<dbReference type="Pfam" id="PF12974">
    <property type="entry name" value="Phosphonate-bd"/>
    <property type="match status" value="1"/>
</dbReference>
<evidence type="ECO:0000256" key="7">
    <source>
        <dbReference type="ARBA" id="ARBA00022840"/>
    </source>
</evidence>
<dbReference type="SMART" id="SM00388">
    <property type="entry name" value="HisKA"/>
    <property type="match status" value="1"/>
</dbReference>
<dbReference type="RefSeq" id="WP_200232969.1">
    <property type="nucleotide sequence ID" value="NZ_NRRV01000001.1"/>
</dbReference>
<dbReference type="CDD" id="cd00130">
    <property type="entry name" value="PAS"/>
    <property type="match status" value="1"/>
</dbReference>
<feature type="region of interest" description="Disordered" evidence="9">
    <location>
        <begin position="723"/>
        <end position="742"/>
    </location>
</feature>
<evidence type="ECO:0000256" key="10">
    <source>
        <dbReference type="SAM" id="SignalP"/>
    </source>
</evidence>
<evidence type="ECO:0000313" key="14">
    <source>
        <dbReference type="EMBL" id="MBK1629241.1"/>
    </source>
</evidence>
<proteinExistence type="predicted"/>
<keyword evidence="6 14" id="KW-0418">Kinase</keyword>
<evidence type="ECO:0000259" key="12">
    <source>
        <dbReference type="PROSITE" id="PS50112"/>
    </source>
</evidence>
<dbReference type="PANTHER" id="PTHR43065:SF10">
    <property type="entry name" value="PEROXIDE STRESS-ACTIVATED HISTIDINE KINASE MAK3"/>
    <property type="match status" value="1"/>
</dbReference>
<evidence type="ECO:0000256" key="3">
    <source>
        <dbReference type="ARBA" id="ARBA00022553"/>
    </source>
</evidence>
<evidence type="ECO:0000256" key="8">
    <source>
        <dbReference type="ARBA" id="ARBA00023012"/>
    </source>
</evidence>
<keyword evidence="7" id="KW-0067">ATP-binding</keyword>
<keyword evidence="3" id="KW-0597">Phosphoprotein</keyword>
<dbReference type="PROSITE" id="PS50109">
    <property type="entry name" value="HIS_KIN"/>
    <property type="match status" value="1"/>
</dbReference>
<dbReference type="EMBL" id="NRRV01000001">
    <property type="protein sequence ID" value="MBK1629241.1"/>
    <property type="molecule type" value="Genomic_DNA"/>
</dbReference>
<keyword evidence="10" id="KW-0732">Signal</keyword>
<dbReference type="InterPro" id="IPR036890">
    <property type="entry name" value="HATPase_C_sf"/>
</dbReference>
<dbReference type="PRINTS" id="PR00344">
    <property type="entry name" value="BCTRLSENSOR"/>
</dbReference>
<dbReference type="NCBIfam" id="TIGR00229">
    <property type="entry name" value="sensory_box"/>
    <property type="match status" value="1"/>
</dbReference>
<evidence type="ECO:0000256" key="9">
    <source>
        <dbReference type="SAM" id="MobiDB-lite"/>
    </source>
</evidence>
<dbReference type="SUPFAM" id="SSF53850">
    <property type="entry name" value="Periplasmic binding protein-like II"/>
    <property type="match status" value="1"/>
</dbReference>
<organism evidence="14 15">
    <name type="scientific">Thiohalocapsa halophila</name>
    <dbReference type="NCBI Taxonomy" id="69359"/>
    <lineage>
        <taxon>Bacteria</taxon>
        <taxon>Pseudomonadati</taxon>
        <taxon>Pseudomonadota</taxon>
        <taxon>Gammaproteobacteria</taxon>
        <taxon>Chromatiales</taxon>
        <taxon>Chromatiaceae</taxon>
        <taxon>Thiohalocapsa</taxon>
    </lineage>
</organism>
<dbReference type="InterPro" id="IPR005467">
    <property type="entry name" value="His_kinase_dom"/>
</dbReference>
<evidence type="ECO:0000256" key="5">
    <source>
        <dbReference type="ARBA" id="ARBA00022741"/>
    </source>
</evidence>
<dbReference type="InterPro" id="IPR000014">
    <property type="entry name" value="PAS"/>
</dbReference>
<gene>
    <name evidence="14" type="ORF">CKO31_00535</name>
</gene>
<dbReference type="SMART" id="SM00086">
    <property type="entry name" value="PAC"/>
    <property type="match status" value="1"/>
</dbReference>
<dbReference type="PROSITE" id="PS50112">
    <property type="entry name" value="PAS"/>
    <property type="match status" value="1"/>
</dbReference>
<dbReference type="SUPFAM" id="SSF55874">
    <property type="entry name" value="ATPase domain of HSP90 chaperone/DNA topoisomerase II/histidine kinase"/>
    <property type="match status" value="1"/>
</dbReference>
<dbReference type="Pfam" id="PF02518">
    <property type="entry name" value="HATPase_c"/>
    <property type="match status" value="1"/>
</dbReference>
<keyword evidence="5" id="KW-0547">Nucleotide-binding</keyword>
<dbReference type="InterPro" id="IPR013767">
    <property type="entry name" value="PAS_fold"/>
</dbReference>
<evidence type="ECO:0000313" key="15">
    <source>
        <dbReference type="Proteomes" id="UP000748752"/>
    </source>
</evidence>
<dbReference type="SMART" id="SM00091">
    <property type="entry name" value="PAS"/>
    <property type="match status" value="1"/>
</dbReference>
<dbReference type="PROSITE" id="PS50113">
    <property type="entry name" value="PAC"/>
    <property type="match status" value="1"/>
</dbReference>
<keyword evidence="4" id="KW-0808">Transferase</keyword>
<feature type="domain" description="PAC" evidence="13">
    <location>
        <begin position="424"/>
        <end position="482"/>
    </location>
</feature>
<dbReference type="SUPFAM" id="SSF47384">
    <property type="entry name" value="Homodimeric domain of signal transducing histidine kinase"/>
    <property type="match status" value="1"/>
</dbReference>
<dbReference type="InterPro" id="IPR003594">
    <property type="entry name" value="HATPase_dom"/>
</dbReference>
<dbReference type="InterPro" id="IPR001610">
    <property type="entry name" value="PAC"/>
</dbReference>
<accession>A0ABS1CBC7</accession>
<dbReference type="Pfam" id="PF00989">
    <property type="entry name" value="PAS"/>
    <property type="match status" value="1"/>
</dbReference>
<dbReference type="Proteomes" id="UP000748752">
    <property type="component" value="Unassembled WGS sequence"/>
</dbReference>
<dbReference type="Gene3D" id="1.10.287.130">
    <property type="match status" value="1"/>
</dbReference>
<evidence type="ECO:0000259" key="13">
    <source>
        <dbReference type="PROSITE" id="PS50113"/>
    </source>
</evidence>
<name>A0ABS1CBC7_9GAMM</name>
<dbReference type="InterPro" id="IPR036097">
    <property type="entry name" value="HisK_dim/P_sf"/>
</dbReference>
<evidence type="ECO:0000259" key="11">
    <source>
        <dbReference type="PROSITE" id="PS50109"/>
    </source>
</evidence>
<dbReference type="Pfam" id="PF00512">
    <property type="entry name" value="HisKA"/>
    <property type="match status" value="1"/>
</dbReference>
<dbReference type="SMART" id="SM00387">
    <property type="entry name" value="HATPase_c"/>
    <property type="match status" value="1"/>
</dbReference>
<comment type="caution">
    <text evidence="14">The sequence shown here is derived from an EMBL/GenBank/DDBJ whole genome shotgun (WGS) entry which is preliminary data.</text>
</comment>
<dbReference type="EC" id="2.7.13.3" evidence="2"/>
<reference evidence="14 15" key="1">
    <citation type="journal article" date="2020" name="Microorganisms">
        <title>Osmotic Adaptation and Compatible Solute Biosynthesis of Phototrophic Bacteria as Revealed from Genome Analyses.</title>
        <authorList>
            <person name="Imhoff J.F."/>
            <person name="Rahn T."/>
            <person name="Kunzel S."/>
            <person name="Keller A."/>
            <person name="Neulinger S.C."/>
        </authorList>
    </citation>
    <scope>NUCLEOTIDE SEQUENCE [LARGE SCALE GENOMIC DNA]</scope>
    <source>
        <strain evidence="14 15">DSM 6210</strain>
    </source>
</reference>
<dbReference type="InterPro" id="IPR003661">
    <property type="entry name" value="HisK_dim/P_dom"/>
</dbReference>
<keyword evidence="8" id="KW-0902">Two-component regulatory system</keyword>
<evidence type="ECO:0000256" key="6">
    <source>
        <dbReference type="ARBA" id="ARBA00022777"/>
    </source>
</evidence>
<dbReference type="Gene3D" id="3.30.565.10">
    <property type="entry name" value="Histidine kinase-like ATPase, C-terminal domain"/>
    <property type="match status" value="1"/>
</dbReference>
<dbReference type="GO" id="GO:0016301">
    <property type="term" value="F:kinase activity"/>
    <property type="evidence" value="ECO:0007669"/>
    <property type="project" value="UniProtKB-KW"/>
</dbReference>
<dbReference type="InterPro" id="IPR000700">
    <property type="entry name" value="PAS-assoc_C"/>
</dbReference>
<dbReference type="InterPro" id="IPR004358">
    <property type="entry name" value="Sig_transdc_His_kin-like_C"/>
</dbReference>
<evidence type="ECO:0000256" key="4">
    <source>
        <dbReference type="ARBA" id="ARBA00022679"/>
    </source>
</evidence>
<evidence type="ECO:0000256" key="2">
    <source>
        <dbReference type="ARBA" id="ARBA00012438"/>
    </source>
</evidence>
<feature type="signal peptide" evidence="10">
    <location>
        <begin position="1"/>
        <end position="22"/>
    </location>
</feature>
<dbReference type="CDD" id="cd00082">
    <property type="entry name" value="HisKA"/>
    <property type="match status" value="1"/>
</dbReference>
<feature type="domain" description="PAS" evidence="12">
    <location>
        <begin position="351"/>
        <end position="408"/>
    </location>
</feature>
<feature type="domain" description="Histidine kinase" evidence="11">
    <location>
        <begin position="502"/>
        <end position="716"/>
    </location>
</feature>
<comment type="catalytic activity">
    <reaction evidence="1">
        <text>ATP + protein L-histidine = ADP + protein N-phospho-L-histidine.</text>
        <dbReference type="EC" id="2.7.13.3"/>
    </reaction>
</comment>
<feature type="chain" id="PRO_5046390954" description="histidine kinase" evidence="10">
    <location>
        <begin position="23"/>
        <end position="742"/>
    </location>
</feature>
<dbReference type="Gene3D" id="3.40.190.10">
    <property type="entry name" value="Periplasmic binding protein-like II"/>
    <property type="match status" value="2"/>
</dbReference>
<dbReference type="Gene3D" id="3.30.450.20">
    <property type="entry name" value="PAS domain"/>
    <property type="match status" value="1"/>
</dbReference>
<dbReference type="InterPro" id="IPR035965">
    <property type="entry name" value="PAS-like_dom_sf"/>
</dbReference>
<keyword evidence="15" id="KW-1185">Reference proteome</keyword>
<dbReference type="PANTHER" id="PTHR43065">
    <property type="entry name" value="SENSOR HISTIDINE KINASE"/>
    <property type="match status" value="1"/>
</dbReference>
<dbReference type="SUPFAM" id="SSF55785">
    <property type="entry name" value="PYP-like sensor domain (PAS domain)"/>
    <property type="match status" value="1"/>
</dbReference>
<protein>
    <recommendedName>
        <fullName evidence="2">histidine kinase</fullName>
        <ecNumber evidence="2">2.7.13.3</ecNumber>
    </recommendedName>
</protein>